<evidence type="ECO:0000256" key="12">
    <source>
        <dbReference type="ARBA" id="ARBA00034808"/>
    </source>
</evidence>
<organism evidence="17 18">
    <name type="scientific">[Eubacterium] siraeum</name>
    <dbReference type="NCBI Taxonomy" id="39492"/>
    <lineage>
        <taxon>Bacteria</taxon>
        <taxon>Bacillati</taxon>
        <taxon>Bacillota</taxon>
        <taxon>Clostridia</taxon>
        <taxon>Eubacteriales</taxon>
        <taxon>Oscillospiraceae</taxon>
        <taxon>Oscillospiraceae incertae sedis</taxon>
    </lineage>
</organism>
<proteinExistence type="predicted"/>
<keyword evidence="10" id="KW-0413">Isomerase</keyword>
<dbReference type="InterPro" id="IPR027417">
    <property type="entry name" value="P-loop_NTPase"/>
</dbReference>
<dbReference type="Gene3D" id="1.10.486.10">
    <property type="entry name" value="PCRA, domain 4"/>
    <property type="match status" value="1"/>
</dbReference>
<dbReference type="GO" id="GO:0004527">
    <property type="term" value="F:exonuclease activity"/>
    <property type="evidence" value="ECO:0007669"/>
    <property type="project" value="UniProtKB-KW"/>
</dbReference>
<dbReference type="Proteomes" id="UP000095662">
    <property type="component" value="Unassembled WGS sequence"/>
</dbReference>
<name>A0A174ZNC0_9FIRM</name>
<evidence type="ECO:0000256" key="13">
    <source>
        <dbReference type="ARBA" id="ARBA00048988"/>
    </source>
</evidence>
<dbReference type="PANTHER" id="PTHR11070">
    <property type="entry name" value="UVRD / RECB / PCRA DNA HELICASE FAMILY MEMBER"/>
    <property type="match status" value="1"/>
</dbReference>
<comment type="catalytic activity">
    <reaction evidence="11">
        <text>Couples ATP hydrolysis with the unwinding of duplex DNA by translocating in the 3'-5' direction.</text>
        <dbReference type="EC" id="5.6.2.4"/>
    </reaction>
</comment>
<dbReference type="GO" id="GO:0043138">
    <property type="term" value="F:3'-5' DNA helicase activity"/>
    <property type="evidence" value="ECO:0007669"/>
    <property type="project" value="UniProtKB-EC"/>
</dbReference>
<comment type="catalytic activity">
    <reaction evidence="13">
        <text>ATP + H2O = ADP + phosphate + H(+)</text>
        <dbReference type="Rhea" id="RHEA:13065"/>
        <dbReference type="ChEBI" id="CHEBI:15377"/>
        <dbReference type="ChEBI" id="CHEBI:15378"/>
        <dbReference type="ChEBI" id="CHEBI:30616"/>
        <dbReference type="ChEBI" id="CHEBI:43474"/>
        <dbReference type="ChEBI" id="CHEBI:456216"/>
        <dbReference type="EC" id="5.6.2.4"/>
    </reaction>
</comment>
<evidence type="ECO:0000256" key="2">
    <source>
        <dbReference type="ARBA" id="ARBA00022741"/>
    </source>
</evidence>
<evidence type="ECO:0000256" key="14">
    <source>
        <dbReference type="PROSITE-ProRule" id="PRU00560"/>
    </source>
</evidence>
<evidence type="ECO:0000256" key="6">
    <source>
        <dbReference type="ARBA" id="ARBA00022839"/>
    </source>
</evidence>
<dbReference type="SUPFAM" id="SSF52980">
    <property type="entry name" value="Restriction endonuclease-like"/>
    <property type="match status" value="1"/>
</dbReference>
<keyword evidence="3" id="KW-0227">DNA damage</keyword>
<keyword evidence="7 14" id="KW-0067">ATP-binding</keyword>
<dbReference type="GO" id="GO:0003677">
    <property type="term" value="F:DNA binding"/>
    <property type="evidence" value="ECO:0007669"/>
    <property type="project" value="UniProtKB-KW"/>
</dbReference>
<evidence type="ECO:0000256" key="1">
    <source>
        <dbReference type="ARBA" id="ARBA00022722"/>
    </source>
</evidence>
<dbReference type="InterPro" id="IPR038726">
    <property type="entry name" value="PDDEXK_AddAB-type"/>
</dbReference>
<dbReference type="InterPro" id="IPR011604">
    <property type="entry name" value="PDDEXK-like_dom_sf"/>
</dbReference>
<dbReference type="InterPro" id="IPR011335">
    <property type="entry name" value="Restrct_endonuc-II-like"/>
</dbReference>
<evidence type="ECO:0000256" key="10">
    <source>
        <dbReference type="ARBA" id="ARBA00023235"/>
    </source>
</evidence>
<sequence length="1235" mass="138157">MKYTDAQIKAINQGRNPAIVSAGAGSGKTAVLTQRVVRLICDKNENIDPSKIVVVTFTEKAANELKARLDALMRQRISEAVSSADVRFLRNQRMKLRKACISTISSFCFSLLRENIDLVTDISAGFSLIDETRSKALKEDILSDVLEDFYANGDKADRDVIVENYVAKDDRRLRDIILAVHEKAINHTEPEKWLDRSDDPQIMQDIKKKLISLAGMYAERFESEADSLDSAIAEYDGGTKDNDGAIAKHSDYAQGIKDSYGKAVTALVKNGFSIDDTVKGYIASFPKERAPQDRSAEKQVKAHREGVKSIFEKYFIKTCDKTTSFESDMAKSLPAVTALKNLVLCFDKAYSAEKQRRNCADFSDAERGVYRMLCENGEKVRERSGFSLIIVDEFQDSNKLQYEIFKMLTENKQGLYFVGDIKQSIYGFRGAQPSVFSAICKSDDFDKLPLNENFRSDRCVIDGINTLFDRMMTEENGGVDYAENGRLICGLEKDSDSPISDEDKTEVCIVSEKDRKNAVVTEAAYIAARINQMIAQGYKVGSDKRPCTEDDFAIIMRSPKNRIADYVNVLTANGLNVTYNQKAVLLDRPEIRLMLSLIKVINDPYNDTELAKVLMSPLYCFTADDMARLRTGTFGFDISKIRAECADELEKYCLGTKEIVGMKRKPLYSCVMQAVRGYDTSEYKKLHELTKDIKADAKCTGFVNDLDSFRNAATASSPQELIRSIYDRISADELLSVGDDPATRQANLELLVSYAREYSDYKDGGTLGDLIFNLENMGGLTAAQTAGGHGVKIMSTHMSKGLQFPVVFVANCASSFNDDDYTGDVVISEEYAVASKSVDISTMSKIQSPAYHAAAQEVKKQLASEEMRLLYVAATRAENKLIFTANISKACDEYMSLLDVNRAGKKVGKCNGSSYLSWLIEALSAECDKVNDMQSGIIDYGDVRYIFYPLAYGGDEHSLTISALNTGAENADEYTDDKNNDSTDIAVDEQFRSELEKKLNAAYAYEPLTKISAKFTATELAANLREKNGEENYGLFIGKPSFLTENNTGKLSGKRRGDAYHKLMEHIPFEKILSEDEISDYIKNSTAGFLDKAEQNSINAGDIAGFYGNDVAKRIVQASKNGKLYREYPIFHRLDTQCYDPAIFGADSREMLEGAEPYVQGIADMFFIEDDGIVLVDYKTDKTDDEQKYKDDYKLQLDIYKEALEKEFSVPVKQMIIYSFTLGRFIDLEKPEENK</sequence>
<dbReference type="GO" id="GO:0005829">
    <property type="term" value="C:cytosol"/>
    <property type="evidence" value="ECO:0007669"/>
    <property type="project" value="TreeGrafter"/>
</dbReference>
<keyword evidence="8" id="KW-0238">DNA-binding</keyword>
<keyword evidence="1" id="KW-0540">Nuclease</keyword>
<dbReference type="SUPFAM" id="SSF52540">
    <property type="entry name" value="P-loop containing nucleoside triphosphate hydrolases"/>
    <property type="match status" value="1"/>
</dbReference>
<evidence type="ECO:0000313" key="18">
    <source>
        <dbReference type="Proteomes" id="UP000095662"/>
    </source>
</evidence>
<evidence type="ECO:0000256" key="11">
    <source>
        <dbReference type="ARBA" id="ARBA00034617"/>
    </source>
</evidence>
<dbReference type="PROSITE" id="PS51217">
    <property type="entry name" value="UVRD_HELICASE_CTER"/>
    <property type="match status" value="1"/>
</dbReference>
<dbReference type="EC" id="5.6.2.4" evidence="12"/>
<dbReference type="InterPro" id="IPR014017">
    <property type="entry name" value="DNA_helicase_UvrD-like_C"/>
</dbReference>
<dbReference type="EMBL" id="CZBY01000009">
    <property type="protein sequence ID" value="CUQ86419.1"/>
    <property type="molecule type" value="Genomic_DNA"/>
</dbReference>
<dbReference type="GO" id="GO:0016887">
    <property type="term" value="F:ATP hydrolysis activity"/>
    <property type="evidence" value="ECO:0007669"/>
    <property type="project" value="RHEA"/>
</dbReference>
<evidence type="ECO:0000259" key="16">
    <source>
        <dbReference type="PROSITE" id="PS51217"/>
    </source>
</evidence>
<dbReference type="InterPro" id="IPR014016">
    <property type="entry name" value="UvrD-like_ATP-bd"/>
</dbReference>
<evidence type="ECO:0000256" key="8">
    <source>
        <dbReference type="ARBA" id="ARBA00023125"/>
    </source>
</evidence>
<dbReference type="InterPro" id="IPR000212">
    <property type="entry name" value="DNA_helicase_UvrD/REP"/>
</dbReference>
<feature type="binding site" evidence="14">
    <location>
        <begin position="22"/>
        <end position="29"/>
    </location>
    <ligand>
        <name>ATP</name>
        <dbReference type="ChEBI" id="CHEBI:30616"/>
    </ligand>
</feature>
<dbReference type="GO" id="GO:0005524">
    <property type="term" value="F:ATP binding"/>
    <property type="evidence" value="ECO:0007669"/>
    <property type="project" value="UniProtKB-UniRule"/>
</dbReference>
<dbReference type="PANTHER" id="PTHR11070:SF48">
    <property type="entry name" value="ATP-DEPENDENT HELICASE_NUCLEASE SUBUNIT A"/>
    <property type="match status" value="1"/>
</dbReference>
<gene>
    <name evidence="17" type="primary">addA</name>
    <name evidence="17" type="ORF">ERS852540_01282</name>
</gene>
<evidence type="ECO:0000256" key="9">
    <source>
        <dbReference type="ARBA" id="ARBA00023204"/>
    </source>
</evidence>
<keyword evidence="4 14" id="KW-0378">Hydrolase</keyword>
<dbReference type="Gene3D" id="3.40.50.300">
    <property type="entry name" value="P-loop containing nucleotide triphosphate hydrolases"/>
    <property type="match status" value="3"/>
</dbReference>
<dbReference type="Gene3D" id="3.90.320.10">
    <property type="match status" value="1"/>
</dbReference>
<evidence type="ECO:0000256" key="5">
    <source>
        <dbReference type="ARBA" id="ARBA00022806"/>
    </source>
</evidence>
<dbReference type="Pfam" id="PF13361">
    <property type="entry name" value="UvrD_C"/>
    <property type="match status" value="1"/>
</dbReference>
<dbReference type="GO" id="GO:0000725">
    <property type="term" value="P:recombinational repair"/>
    <property type="evidence" value="ECO:0007669"/>
    <property type="project" value="TreeGrafter"/>
</dbReference>
<protein>
    <recommendedName>
        <fullName evidence="12">DNA 3'-5' helicase</fullName>
        <ecNumber evidence="12">5.6.2.4</ecNumber>
    </recommendedName>
</protein>
<reference evidence="17 18" key="1">
    <citation type="submission" date="2015-09" db="EMBL/GenBank/DDBJ databases">
        <authorList>
            <consortium name="Pathogen Informatics"/>
        </authorList>
    </citation>
    <scope>NUCLEOTIDE SEQUENCE [LARGE SCALE GENOMIC DNA]</scope>
    <source>
        <strain evidence="17 18">2789STDY5834928</strain>
    </source>
</reference>
<evidence type="ECO:0000256" key="4">
    <source>
        <dbReference type="ARBA" id="ARBA00022801"/>
    </source>
</evidence>
<keyword evidence="6" id="KW-0269">Exonuclease</keyword>
<evidence type="ECO:0000313" key="17">
    <source>
        <dbReference type="EMBL" id="CUQ86419.1"/>
    </source>
</evidence>
<dbReference type="STRING" id="39492.ERS852540_01282"/>
<dbReference type="AlphaFoldDB" id="A0A174ZNC0"/>
<evidence type="ECO:0000259" key="15">
    <source>
        <dbReference type="PROSITE" id="PS51198"/>
    </source>
</evidence>
<keyword evidence="9" id="KW-0234">DNA repair</keyword>
<dbReference type="OrthoDB" id="9810135at2"/>
<feature type="domain" description="UvrD-like helicase C-terminal" evidence="16">
    <location>
        <begin position="476"/>
        <end position="801"/>
    </location>
</feature>
<dbReference type="GO" id="GO:0033202">
    <property type="term" value="C:DNA helicase complex"/>
    <property type="evidence" value="ECO:0007669"/>
    <property type="project" value="TreeGrafter"/>
</dbReference>
<feature type="domain" description="UvrD-like helicase ATP-binding" evidence="15">
    <location>
        <begin position="1"/>
        <end position="457"/>
    </location>
</feature>
<evidence type="ECO:0000256" key="3">
    <source>
        <dbReference type="ARBA" id="ARBA00022763"/>
    </source>
</evidence>
<keyword evidence="5 14" id="KW-0347">Helicase</keyword>
<accession>A0A174ZNC0</accession>
<dbReference type="Pfam" id="PF12705">
    <property type="entry name" value="PDDEXK_1"/>
    <property type="match status" value="1"/>
</dbReference>
<dbReference type="PROSITE" id="PS51198">
    <property type="entry name" value="UVRD_HELICASE_ATP_BIND"/>
    <property type="match status" value="1"/>
</dbReference>
<dbReference type="Pfam" id="PF00580">
    <property type="entry name" value="UvrD-helicase"/>
    <property type="match status" value="1"/>
</dbReference>
<keyword evidence="2 14" id="KW-0547">Nucleotide-binding</keyword>
<evidence type="ECO:0000256" key="7">
    <source>
        <dbReference type="ARBA" id="ARBA00022840"/>
    </source>
</evidence>
<dbReference type="Gene3D" id="1.10.274.50">
    <property type="match status" value="1"/>
</dbReference>